<comment type="caution">
    <text evidence="5">The sequence shown here is derived from an EMBL/GenBank/DDBJ whole genome shotgun (WGS) entry which is preliminary data.</text>
</comment>
<feature type="signal peptide" evidence="4">
    <location>
        <begin position="1"/>
        <end position="16"/>
    </location>
</feature>
<dbReference type="Pfam" id="PF00379">
    <property type="entry name" value="Chitin_bind_4"/>
    <property type="match status" value="1"/>
</dbReference>
<evidence type="ECO:0000256" key="4">
    <source>
        <dbReference type="SAM" id="SignalP"/>
    </source>
</evidence>
<proteinExistence type="predicted"/>
<name>A0A8J2JDQ5_9HEXA</name>
<reference evidence="5" key="1">
    <citation type="submission" date="2021-06" db="EMBL/GenBank/DDBJ databases">
        <authorList>
            <person name="Hodson N. C."/>
            <person name="Mongue J. A."/>
            <person name="Jaron S. K."/>
        </authorList>
    </citation>
    <scope>NUCLEOTIDE SEQUENCE</scope>
</reference>
<keyword evidence="6" id="KW-1185">Reference proteome</keyword>
<accession>A0A8J2JDQ5</accession>
<feature type="chain" id="PRO_5035272238" evidence="4">
    <location>
        <begin position="17"/>
        <end position="113"/>
    </location>
</feature>
<evidence type="ECO:0000313" key="6">
    <source>
        <dbReference type="Proteomes" id="UP000708208"/>
    </source>
</evidence>
<dbReference type="GO" id="GO:0008010">
    <property type="term" value="F:structural constituent of chitin-based larval cuticle"/>
    <property type="evidence" value="ECO:0007669"/>
    <property type="project" value="TreeGrafter"/>
</dbReference>
<feature type="compositionally biased region" description="Polar residues" evidence="3">
    <location>
        <begin position="40"/>
        <end position="49"/>
    </location>
</feature>
<evidence type="ECO:0000256" key="3">
    <source>
        <dbReference type="SAM" id="MobiDB-lite"/>
    </source>
</evidence>
<keyword evidence="4" id="KW-0732">Signal</keyword>
<dbReference type="AlphaFoldDB" id="A0A8J2JDQ5"/>
<keyword evidence="1 2" id="KW-0193">Cuticle</keyword>
<organism evidence="5 6">
    <name type="scientific">Allacma fusca</name>
    <dbReference type="NCBI Taxonomy" id="39272"/>
    <lineage>
        <taxon>Eukaryota</taxon>
        <taxon>Metazoa</taxon>
        <taxon>Ecdysozoa</taxon>
        <taxon>Arthropoda</taxon>
        <taxon>Hexapoda</taxon>
        <taxon>Collembola</taxon>
        <taxon>Symphypleona</taxon>
        <taxon>Sminthuridae</taxon>
        <taxon>Allacma</taxon>
    </lineage>
</organism>
<evidence type="ECO:0000313" key="5">
    <source>
        <dbReference type="EMBL" id="CAG7718378.1"/>
    </source>
</evidence>
<protein>
    <submittedName>
        <fullName evidence="5">Uncharacterized protein</fullName>
    </submittedName>
</protein>
<dbReference type="EMBL" id="CAJVCH010053001">
    <property type="protein sequence ID" value="CAG7718378.1"/>
    <property type="molecule type" value="Genomic_DNA"/>
</dbReference>
<dbReference type="PANTHER" id="PTHR10380">
    <property type="entry name" value="CUTICLE PROTEIN"/>
    <property type="match status" value="1"/>
</dbReference>
<feature type="region of interest" description="Disordered" evidence="3">
    <location>
        <begin position="40"/>
        <end position="67"/>
    </location>
</feature>
<dbReference type="PANTHER" id="PTHR10380:SF173">
    <property type="entry name" value="CUTICULAR PROTEIN 47EF, ISOFORM C-RELATED"/>
    <property type="match status" value="1"/>
</dbReference>
<dbReference type="GO" id="GO:0062129">
    <property type="term" value="C:chitin-based extracellular matrix"/>
    <property type="evidence" value="ECO:0007669"/>
    <property type="project" value="TreeGrafter"/>
</dbReference>
<dbReference type="InterPro" id="IPR050468">
    <property type="entry name" value="Cuticle_Struct_Prot"/>
</dbReference>
<sequence length="113" mass="12241">MKSTLIFVLCLAAALAAPQVKYPEVRTLSEVNENDGTGYFKSSYSLTDGTNRDESGSYTPLSPADPSRNVEATGIQVMRGVISWVAPDGTPFTLEYIADDKGFRPVGSHLPRK</sequence>
<gene>
    <name evidence="5" type="ORF">AFUS01_LOCUS7771</name>
</gene>
<dbReference type="InterPro" id="IPR031311">
    <property type="entry name" value="CHIT_BIND_RR_consensus"/>
</dbReference>
<evidence type="ECO:0000256" key="1">
    <source>
        <dbReference type="ARBA" id="ARBA00022460"/>
    </source>
</evidence>
<evidence type="ECO:0000256" key="2">
    <source>
        <dbReference type="PROSITE-ProRule" id="PRU00497"/>
    </source>
</evidence>
<dbReference type="OrthoDB" id="7255276at2759"/>
<dbReference type="PROSITE" id="PS00233">
    <property type="entry name" value="CHIT_BIND_RR_1"/>
    <property type="match status" value="1"/>
</dbReference>
<dbReference type="InterPro" id="IPR000618">
    <property type="entry name" value="Insect_cuticle"/>
</dbReference>
<dbReference type="PROSITE" id="PS51155">
    <property type="entry name" value="CHIT_BIND_RR_2"/>
    <property type="match status" value="1"/>
</dbReference>
<dbReference type="Proteomes" id="UP000708208">
    <property type="component" value="Unassembled WGS sequence"/>
</dbReference>